<dbReference type="PANTHER" id="PTHR13504">
    <property type="entry name" value="FIDO DOMAIN-CONTAINING PROTEIN DDB_G0283145"/>
    <property type="match status" value="1"/>
</dbReference>
<dbReference type="InterPro" id="IPR011991">
    <property type="entry name" value="ArsR-like_HTH"/>
</dbReference>
<feature type="domain" description="Fido" evidence="1">
    <location>
        <begin position="104"/>
        <end position="254"/>
    </location>
</feature>
<name>A0A7G9YSA5_9EURY</name>
<protein>
    <recommendedName>
        <fullName evidence="1">Fido domain-containing protein</fullName>
    </recommendedName>
</protein>
<sequence length="347" mass="40156">MYRPNFTITNKILNHIADISASREVILNAPLLPKWEVKLRKEAILKMTHHSTSIEGNRLTMEEVNRLLRGEDIAAWEKDKKEVLGYVKVLEYIDNLGEKCADNITEDIILEIHRLNTRGILTDSEAGHYRKVEVAVVNGLGKVTFQPPEASQVPALMHDFVAWLNSKEAKELYPVLMSGIAHYEFVRIHPFVDGNGRTARALATLILYLRGFDTKRFFALDDYYNEERSRYYAALQTVDQETINISQWLEYFMEGVAVSMGRVKQAILDLSVDLHLKEQRGQIYLNDRQMKILKYLQTNPRITISEIQKMFDKKISRDTANRDLKPLLENKLVKRIGKGRAIYYELV</sequence>
<dbReference type="InterPro" id="IPR003812">
    <property type="entry name" value="Fido"/>
</dbReference>
<dbReference type="Pfam" id="PF02661">
    <property type="entry name" value="Fic"/>
    <property type="match status" value="1"/>
</dbReference>
<dbReference type="InterPro" id="IPR036390">
    <property type="entry name" value="WH_DNA-bd_sf"/>
</dbReference>
<reference evidence="2" key="1">
    <citation type="submission" date="2020-06" db="EMBL/GenBank/DDBJ databases">
        <title>Unique genomic features of the anaerobic methanotrophic archaea.</title>
        <authorList>
            <person name="Chadwick G.L."/>
            <person name="Skennerton C.T."/>
            <person name="Laso-Perez R."/>
            <person name="Leu A.O."/>
            <person name="Speth D.R."/>
            <person name="Yu H."/>
            <person name="Morgan-Lang C."/>
            <person name="Hatzenpichler R."/>
            <person name="Goudeau D."/>
            <person name="Malmstrom R."/>
            <person name="Brazelton W.J."/>
            <person name="Woyke T."/>
            <person name="Hallam S.J."/>
            <person name="Tyson G.W."/>
            <person name="Wegener G."/>
            <person name="Boetius A."/>
            <person name="Orphan V."/>
        </authorList>
    </citation>
    <scope>NUCLEOTIDE SEQUENCE</scope>
</reference>
<dbReference type="SUPFAM" id="SSF46785">
    <property type="entry name" value="Winged helix' DNA-binding domain"/>
    <property type="match status" value="1"/>
</dbReference>
<evidence type="ECO:0000259" key="1">
    <source>
        <dbReference type="PROSITE" id="PS51459"/>
    </source>
</evidence>
<dbReference type="Gene3D" id="1.10.3290.10">
    <property type="entry name" value="Fido-like domain"/>
    <property type="match status" value="1"/>
</dbReference>
<dbReference type="InterPro" id="IPR040198">
    <property type="entry name" value="Fido_containing"/>
</dbReference>
<dbReference type="Gene3D" id="1.10.10.10">
    <property type="entry name" value="Winged helix-like DNA-binding domain superfamily/Winged helix DNA-binding domain"/>
    <property type="match status" value="1"/>
</dbReference>
<dbReference type="InterPro" id="IPR036597">
    <property type="entry name" value="Fido-like_dom_sf"/>
</dbReference>
<dbReference type="InterPro" id="IPR036388">
    <property type="entry name" value="WH-like_DNA-bd_sf"/>
</dbReference>
<gene>
    <name evidence="2" type="ORF">LELLBOIK_00004</name>
</gene>
<evidence type="ECO:0000313" key="2">
    <source>
        <dbReference type="EMBL" id="QNO50889.1"/>
    </source>
</evidence>
<dbReference type="CDD" id="cd00090">
    <property type="entry name" value="HTH_ARSR"/>
    <property type="match status" value="1"/>
</dbReference>
<accession>A0A7G9YSA5</accession>
<dbReference type="PANTHER" id="PTHR13504:SF38">
    <property type="entry name" value="FIDO DOMAIN-CONTAINING PROTEIN"/>
    <property type="match status" value="1"/>
</dbReference>
<dbReference type="SUPFAM" id="SSF140931">
    <property type="entry name" value="Fic-like"/>
    <property type="match status" value="1"/>
</dbReference>
<proteinExistence type="predicted"/>
<dbReference type="EMBL" id="MT631455">
    <property type="protein sequence ID" value="QNO50889.1"/>
    <property type="molecule type" value="Genomic_DNA"/>
</dbReference>
<dbReference type="PROSITE" id="PS51459">
    <property type="entry name" value="FIDO"/>
    <property type="match status" value="1"/>
</dbReference>
<dbReference type="Pfam" id="PF13412">
    <property type="entry name" value="HTH_24"/>
    <property type="match status" value="1"/>
</dbReference>
<dbReference type="AlphaFoldDB" id="A0A7G9YSA5"/>
<organism evidence="2">
    <name type="scientific">Candidatus Methanophagaceae archaeon ANME-1 ERB6</name>
    <dbReference type="NCBI Taxonomy" id="2759912"/>
    <lineage>
        <taxon>Archaea</taxon>
        <taxon>Methanobacteriati</taxon>
        <taxon>Methanobacteriota</taxon>
        <taxon>Stenosarchaea group</taxon>
        <taxon>Methanomicrobia</taxon>
        <taxon>Candidatus Methanophagales</taxon>
        <taxon>Candidatus Methanophagaceae</taxon>
    </lineage>
</organism>